<organism evidence="3 4">
    <name type="scientific">Chitinophaga ginsengisegetis</name>
    <dbReference type="NCBI Taxonomy" id="393003"/>
    <lineage>
        <taxon>Bacteria</taxon>
        <taxon>Pseudomonadati</taxon>
        <taxon>Bacteroidota</taxon>
        <taxon>Chitinophagia</taxon>
        <taxon>Chitinophagales</taxon>
        <taxon>Chitinophagaceae</taxon>
        <taxon>Chitinophaga</taxon>
    </lineage>
</organism>
<dbReference type="PANTHER" id="PTHR43798:SF33">
    <property type="entry name" value="HYDROLASE, PUTATIVE (AFU_ORTHOLOGUE AFUA_2G14860)-RELATED"/>
    <property type="match status" value="1"/>
</dbReference>
<name>A0A1T5N2I8_9BACT</name>
<keyword evidence="1" id="KW-1133">Transmembrane helix</keyword>
<reference evidence="4" key="1">
    <citation type="submission" date="2017-02" db="EMBL/GenBank/DDBJ databases">
        <authorList>
            <person name="Varghese N."/>
            <person name="Submissions S."/>
        </authorList>
    </citation>
    <scope>NUCLEOTIDE SEQUENCE [LARGE SCALE GENOMIC DNA]</scope>
    <source>
        <strain evidence="4">DSM 18108</strain>
    </source>
</reference>
<evidence type="ECO:0000313" key="4">
    <source>
        <dbReference type="Proteomes" id="UP000190166"/>
    </source>
</evidence>
<dbReference type="STRING" id="393003.SAMN05660461_0058"/>
<dbReference type="InterPro" id="IPR000639">
    <property type="entry name" value="Epox_hydrolase-like"/>
</dbReference>
<dbReference type="PRINTS" id="PR00111">
    <property type="entry name" value="ABHYDROLASE"/>
</dbReference>
<dbReference type="Pfam" id="PF00561">
    <property type="entry name" value="Abhydrolase_1"/>
    <property type="match status" value="1"/>
</dbReference>
<dbReference type="GO" id="GO:0003824">
    <property type="term" value="F:catalytic activity"/>
    <property type="evidence" value="ECO:0007669"/>
    <property type="project" value="InterPro"/>
</dbReference>
<dbReference type="Gene3D" id="3.40.50.1820">
    <property type="entry name" value="alpha/beta hydrolase"/>
    <property type="match status" value="1"/>
</dbReference>
<dbReference type="AlphaFoldDB" id="A0A1T5N2I8"/>
<gene>
    <name evidence="3" type="ORF">SAMN05660461_0058</name>
</gene>
<feature type="transmembrane region" description="Helical" evidence="1">
    <location>
        <begin position="7"/>
        <end position="26"/>
    </location>
</feature>
<dbReference type="RefSeq" id="WP_079467426.1">
    <property type="nucleotide sequence ID" value="NZ_FUZZ01000001.1"/>
</dbReference>
<evidence type="ECO:0000256" key="1">
    <source>
        <dbReference type="SAM" id="Phobius"/>
    </source>
</evidence>
<dbReference type="SUPFAM" id="SSF53474">
    <property type="entry name" value="alpha/beta-Hydrolases"/>
    <property type="match status" value="1"/>
</dbReference>
<evidence type="ECO:0000313" key="3">
    <source>
        <dbReference type="EMBL" id="SKC94677.1"/>
    </source>
</evidence>
<sequence>MPRVAKWILSLVGGILLLLIAAFLFIKHGQETAPLNEHTRKSAPGQFIRLEQGLVHYSLYGPDTARLLVLIHGGGCSGMEVWKFNIPYLLSKGYRVLTYDLYGRGYSDRPETVYDLGLYRRQLIALLDTLQLRQSFDMIAMSMGAPIGLDYAAGHPERVKQIILLGPAASGDLQPSRLLRIPVMSDILMSGYWYPRSVENQRKEFVNQPLFNSYAERLKYFINFRGYKRITLSSWMNMLNQSQLYLLKKIPAGKILLIYGKQDPFFSKEKLSSYTALYPTLEVHEVDSAGHMPHYEQPQEVNEMMWKYLEGKK</sequence>
<dbReference type="Proteomes" id="UP000190166">
    <property type="component" value="Unassembled WGS sequence"/>
</dbReference>
<dbReference type="PANTHER" id="PTHR43798">
    <property type="entry name" value="MONOACYLGLYCEROL LIPASE"/>
    <property type="match status" value="1"/>
</dbReference>
<dbReference type="EMBL" id="FUZZ01000001">
    <property type="protein sequence ID" value="SKC94677.1"/>
    <property type="molecule type" value="Genomic_DNA"/>
</dbReference>
<keyword evidence="1" id="KW-0812">Transmembrane</keyword>
<dbReference type="InterPro" id="IPR029058">
    <property type="entry name" value="AB_hydrolase_fold"/>
</dbReference>
<dbReference type="InterPro" id="IPR000073">
    <property type="entry name" value="AB_hydrolase_1"/>
</dbReference>
<dbReference type="InterPro" id="IPR050266">
    <property type="entry name" value="AB_hydrolase_sf"/>
</dbReference>
<proteinExistence type="predicted"/>
<dbReference type="PRINTS" id="PR00412">
    <property type="entry name" value="EPOXHYDRLASE"/>
</dbReference>
<keyword evidence="1" id="KW-0472">Membrane</keyword>
<keyword evidence="4" id="KW-1185">Reference proteome</keyword>
<accession>A0A1T5N2I8</accession>
<evidence type="ECO:0000259" key="2">
    <source>
        <dbReference type="Pfam" id="PF00561"/>
    </source>
</evidence>
<protein>
    <submittedName>
        <fullName evidence="3">Pimeloyl-ACP methyl ester carboxylesterase</fullName>
    </submittedName>
</protein>
<dbReference type="GO" id="GO:0016020">
    <property type="term" value="C:membrane"/>
    <property type="evidence" value="ECO:0007669"/>
    <property type="project" value="TreeGrafter"/>
</dbReference>
<feature type="domain" description="AB hydrolase-1" evidence="2">
    <location>
        <begin position="68"/>
        <end position="298"/>
    </location>
</feature>